<accession>A0A2P4Y9X0</accession>
<evidence type="ECO:0000313" key="2">
    <source>
        <dbReference type="EMBL" id="POM74469.1"/>
    </source>
</evidence>
<protein>
    <recommendedName>
        <fullName evidence="4">No apical meristem-associated C-terminal domain-containing protein</fullName>
    </recommendedName>
</protein>
<evidence type="ECO:0008006" key="4">
    <source>
        <dbReference type="Google" id="ProtNLM"/>
    </source>
</evidence>
<feature type="region of interest" description="Disordered" evidence="1">
    <location>
        <begin position="141"/>
        <end position="162"/>
    </location>
</feature>
<gene>
    <name evidence="2" type="ORF">PHPALM_8573</name>
</gene>
<dbReference type="OrthoDB" id="167869at2759"/>
<keyword evidence="3" id="KW-1185">Reference proteome</keyword>
<dbReference type="PANTHER" id="PTHR45125:SF3">
    <property type="entry name" value="NO-APICAL-MERISTEM-ASSOCIATED CARBOXY-TERMINAL DOMAIN PROTEIN"/>
    <property type="match status" value="1"/>
</dbReference>
<dbReference type="Proteomes" id="UP000237271">
    <property type="component" value="Unassembled WGS sequence"/>
</dbReference>
<dbReference type="AlphaFoldDB" id="A0A2P4Y9X0"/>
<evidence type="ECO:0000256" key="1">
    <source>
        <dbReference type="SAM" id="MobiDB-lite"/>
    </source>
</evidence>
<organism evidence="2 3">
    <name type="scientific">Phytophthora palmivora</name>
    <dbReference type="NCBI Taxonomy" id="4796"/>
    <lineage>
        <taxon>Eukaryota</taxon>
        <taxon>Sar</taxon>
        <taxon>Stramenopiles</taxon>
        <taxon>Oomycota</taxon>
        <taxon>Peronosporomycetes</taxon>
        <taxon>Peronosporales</taxon>
        <taxon>Peronosporaceae</taxon>
        <taxon>Phytophthora</taxon>
    </lineage>
</organism>
<dbReference type="PANTHER" id="PTHR45125">
    <property type="entry name" value="F21J9.4-RELATED"/>
    <property type="match status" value="1"/>
</dbReference>
<dbReference type="EMBL" id="NCKW01004865">
    <property type="protein sequence ID" value="POM74469.1"/>
    <property type="molecule type" value="Genomic_DNA"/>
</dbReference>
<evidence type="ECO:0000313" key="3">
    <source>
        <dbReference type="Proteomes" id="UP000237271"/>
    </source>
</evidence>
<proteinExistence type="predicted"/>
<reference evidence="2 3" key="1">
    <citation type="journal article" date="2017" name="Genome Biol. Evol.">
        <title>Phytophthora megakarya and P. palmivora, closely related causal agents of cacao black pod rot, underwent increases in genome sizes and gene numbers by different mechanisms.</title>
        <authorList>
            <person name="Ali S.S."/>
            <person name="Shao J."/>
            <person name="Lary D.J."/>
            <person name="Kronmiller B."/>
            <person name="Shen D."/>
            <person name="Strem M.D."/>
            <person name="Amoako-Attah I."/>
            <person name="Akrofi A.Y."/>
            <person name="Begoude B.A."/>
            <person name="Ten Hoopen G.M."/>
            <person name="Coulibaly K."/>
            <person name="Kebe B.I."/>
            <person name="Melnick R.L."/>
            <person name="Guiltinan M.J."/>
            <person name="Tyler B.M."/>
            <person name="Meinhardt L.W."/>
            <person name="Bailey B.A."/>
        </authorList>
    </citation>
    <scope>NUCLEOTIDE SEQUENCE [LARGE SCALE GENOMIC DNA]</scope>
    <source>
        <strain evidence="3">sbr112.9</strain>
    </source>
</reference>
<sequence>MPRGSNFTEDEEIQLYLSYLKISEDPRTGTDQTAANFWKRIHEHFSAARPTGSAAREIRSLECKWSKISGQTKLFAAAMDKVKRRSCASFEDEIRDAQQIFIRMEDRDGSGSGKAFKLQHCWRILRNEPLWVSSHEGESLAVEGGAQEPGDAARGARPQGRKIAKLEAKTAVETSISIAELTKTNKEIVIASKKRARDSRC</sequence>
<name>A0A2P4Y9X0_9STRA</name>
<comment type="caution">
    <text evidence="2">The sequence shown here is derived from an EMBL/GenBank/DDBJ whole genome shotgun (WGS) entry which is preliminary data.</text>
</comment>